<evidence type="ECO:0000313" key="1">
    <source>
        <dbReference type="EMBL" id="MBX67150.1"/>
    </source>
</evidence>
<organism evidence="1">
    <name type="scientific">Rhizophora mucronata</name>
    <name type="common">Asiatic mangrove</name>
    <dbReference type="NCBI Taxonomy" id="61149"/>
    <lineage>
        <taxon>Eukaryota</taxon>
        <taxon>Viridiplantae</taxon>
        <taxon>Streptophyta</taxon>
        <taxon>Embryophyta</taxon>
        <taxon>Tracheophyta</taxon>
        <taxon>Spermatophyta</taxon>
        <taxon>Magnoliopsida</taxon>
        <taxon>eudicotyledons</taxon>
        <taxon>Gunneridae</taxon>
        <taxon>Pentapetalae</taxon>
        <taxon>rosids</taxon>
        <taxon>fabids</taxon>
        <taxon>Malpighiales</taxon>
        <taxon>Rhizophoraceae</taxon>
        <taxon>Rhizophora</taxon>
    </lineage>
</organism>
<dbReference type="AlphaFoldDB" id="A0A2P2QJH8"/>
<reference evidence="1" key="1">
    <citation type="submission" date="2018-02" db="EMBL/GenBank/DDBJ databases">
        <title>Rhizophora mucronata_Transcriptome.</title>
        <authorList>
            <person name="Meera S.P."/>
            <person name="Sreeshan A."/>
            <person name="Augustine A."/>
        </authorList>
    </citation>
    <scope>NUCLEOTIDE SEQUENCE</scope>
    <source>
        <tissue evidence="1">Leaf</tissue>
    </source>
</reference>
<accession>A0A2P2QJH8</accession>
<proteinExistence type="predicted"/>
<dbReference type="EMBL" id="GGEC01086666">
    <property type="protein sequence ID" value="MBX67150.1"/>
    <property type="molecule type" value="Transcribed_RNA"/>
</dbReference>
<sequence length="37" mass="4570">MNHLFWKCQPINSCQFHFSERNANTKNKENTRNKKQF</sequence>
<name>A0A2P2QJH8_RHIMU</name>
<protein>
    <submittedName>
        <fullName evidence="1">Uncharacterized protein</fullName>
    </submittedName>
</protein>